<sequence length="232" mass="24980">MITLQSVTKTYNAGRPNAVTALDGIDLSIEGRAVTVLKGPSGSGKSSLLSVVACMARPSTGRVSLDGEVVSGLPEHFQTELRRERFGFIFQRFNLVRGLTVLENVMLPAAPLGQPFGELRARAMDRIEALGLGPRAQTRIELLSGGEAQRAAIARALINDPPILIADEPTANLDSALSETFLQIVAEEKARGRTVIMSSHDPRVWGADCVDRVVSMRDGRIEDAPAQQEPQP</sequence>
<keyword evidence="2" id="KW-0547">Nucleotide-binding</keyword>
<dbReference type="InterPro" id="IPR003593">
    <property type="entry name" value="AAA+_ATPase"/>
</dbReference>
<dbReference type="SUPFAM" id="SSF52540">
    <property type="entry name" value="P-loop containing nucleoside triphosphate hydrolases"/>
    <property type="match status" value="1"/>
</dbReference>
<feature type="domain" description="ABC transporter" evidence="4">
    <location>
        <begin position="2"/>
        <end position="232"/>
    </location>
</feature>
<dbReference type="InterPro" id="IPR027417">
    <property type="entry name" value="P-loop_NTPase"/>
</dbReference>
<dbReference type="InterPro" id="IPR017911">
    <property type="entry name" value="MacB-like_ATP-bd"/>
</dbReference>
<accession>A0ABX3MZR1</accession>
<name>A0ABX3MZR1_9RHOB</name>
<comment type="caution">
    <text evidence="5">The sequence shown here is derived from an EMBL/GenBank/DDBJ whole genome shotgun (WGS) entry which is preliminary data.</text>
</comment>
<keyword evidence="6" id="KW-1185">Reference proteome</keyword>
<dbReference type="InterPro" id="IPR017871">
    <property type="entry name" value="ABC_transporter-like_CS"/>
</dbReference>
<dbReference type="InterPro" id="IPR015854">
    <property type="entry name" value="ABC_transpr_LolD-like"/>
</dbReference>
<evidence type="ECO:0000256" key="2">
    <source>
        <dbReference type="ARBA" id="ARBA00022741"/>
    </source>
</evidence>
<proteinExistence type="predicted"/>
<dbReference type="EMBL" id="MPZV01000001">
    <property type="protein sequence ID" value="OOY25023.1"/>
    <property type="molecule type" value="Genomic_DNA"/>
</dbReference>
<dbReference type="Gene3D" id="3.40.50.300">
    <property type="entry name" value="P-loop containing nucleotide triphosphate hydrolases"/>
    <property type="match status" value="1"/>
</dbReference>
<dbReference type="InterPro" id="IPR003439">
    <property type="entry name" value="ABC_transporter-like_ATP-bd"/>
</dbReference>
<dbReference type="Proteomes" id="UP000190787">
    <property type="component" value="Unassembled WGS sequence"/>
</dbReference>
<keyword evidence="3 5" id="KW-0067">ATP-binding</keyword>
<evidence type="ECO:0000313" key="6">
    <source>
        <dbReference type="Proteomes" id="UP000190787"/>
    </source>
</evidence>
<dbReference type="CDD" id="cd03255">
    <property type="entry name" value="ABC_MJ0796_LolCDE_FtsE"/>
    <property type="match status" value="1"/>
</dbReference>
<keyword evidence="1" id="KW-0813">Transport</keyword>
<protein>
    <submittedName>
        <fullName evidence="5">ABC transporter ATP-binding protein</fullName>
    </submittedName>
</protein>
<dbReference type="GO" id="GO:0005524">
    <property type="term" value="F:ATP binding"/>
    <property type="evidence" value="ECO:0007669"/>
    <property type="project" value="UniProtKB-KW"/>
</dbReference>
<evidence type="ECO:0000256" key="3">
    <source>
        <dbReference type="ARBA" id="ARBA00022840"/>
    </source>
</evidence>
<evidence type="ECO:0000313" key="5">
    <source>
        <dbReference type="EMBL" id="OOY25023.1"/>
    </source>
</evidence>
<evidence type="ECO:0000259" key="4">
    <source>
        <dbReference type="PROSITE" id="PS50893"/>
    </source>
</evidence>
<dbReference type="PANTHER" id="PTHR24220">
    <property type="entry name" value="IMPORT ATP-BINDING PROTEIN"/>
    <property type="match status" value="1"/>
</dbReference>
<reference evidence="5 6" key="1">
    <citation type="submission" date="2016-11" db="EMBL/GenBank/DDBJ databases">
        <title>A multilocus sequence analysis scheme for characterization of bacteria in the genus Thioclava.</title>
        <authorList>
            <person name="Liu Y."/>
            <person name="Shao Z."/>
        </authorList>
    </citation>
    <scope>NUCLEOTIDE SEQUENCE [LARGE SCALE GENOMIC DNA]</scope>
    <source>
        <strain evidence="5 6">TAW-CT134</strain>
    </source>
</reference>
<organism evidence="5 6">
    <name type="scientific">Thioclava sediminum</name>
    <dbReference type="NCBI Taxonomy" id="1915319"/>
    <lineage>
        <taxon>Bacteria</taxon>
        <taxon>Pseudomonadati</taxon>
        <taxon>Pseudomonadota</taxon>
        <taxon>Alphaproteobacteria</taxon>
        <taxon>Rhodobacterales</taxon>
        <taxon>Paracoccaceae</taxon>
        <taxon>Thioclava</taxon>
    </lineage>
</organism>
<evidence type="ECO:0000256" key="1">
    <source>
        <dbReference type="ARBA" id="ARBA00022448"/>
    </source>
</evidence>
<gene>
    <name evidence="5" type="ORF">BMI91_00870</name>
</gene>
<dbReference type="RefSeq" id="WP_078599161.1">
    <property type="nucleotide sequence ID" value="NZ_MPZV01000001.1"/>
</dbReference>
<dbReference type="PROSITE" id="PS50893">
    <property type="entry name" value="ABC_TRANSPORTER_2"/>
    <property type="match status" value="1"/>
</dbReference>
<dbReference type="SMART" id="SM00382">
    <property type="entry name" value="AAA"/>
    <property type="match status" value="1"/>
</dbReference>
<dbReference type="PROSITE" id="PS00211">
    <property type="entry name" value="ABC_TRANSPORTER_1"/>
    <property type="match status" value="1"/>
</dbReference>
<dbReference type="PANTHER" id="PTHR24220:SF86">
    <property type="entry name" value="ABC TRANSPORTER ABCH.1"/>
    <property type="match status" value="1"/>
</dbReference>
<dbReference type="Pfam" id="PF00005">
    <property type="entry name" value="ABC_tran"/>
    <property type="match status" value="1"/>
</dbReference>